<comment type="caution">
    <text evidence="2">The sequence shown here is derived from an EMBL/GenBank/DDBJ whole genome shotgun (WGS) entry which is preliminary data.</text>
</comment>
<dbReference type="RefSeq" id="WP_188947883.1">
    <property type="nucleotide sequence ID" value="NZ_BMPH01000004.1"/>
</dbReference>
<dbReference type="PANTHER" id="PTHR37422:SF13">
    <property type="entry name" value="LIPOPOLYSACCHARIDE BIOSYNTHESIS PROTEIN PA4999-RELATED"/>
    <property type="match status" value="1"/>
</dbReference>
<keyword evidence="3" id="KW-1185">Reference proteome</keyword>
<feature type="transmembrane region" description="Helical" evidence="1">
    <location>
        <begin position="126"/>
        <end position="147"/>
    </location>
</feature>
<dbReference type="PANTHER" id="PTHR37422">
    <property type="entry name" value="TEICHURONIC ACID BIOSYNTHESIS PROTEIN TUAE"/>
    <property type="match status" value="1"/>
</dbReference>
<evidence type="ECO:0000313" key="3">
    <source>
        <dbReference type="Proteomes" id="UP001195422"/>
    </source>
</evidence>
<evidence type="ECO:0000313" key="2">
    <source>
        <dbReference type="EMBL" id="MBP2399404.1"/>
    </source>
</evidence>
<protein>
    <recommendedName>
        <fullName evidence="4">Ligase</fullName>
    </recommendedName>
</protein>
<feature type="transmembrane region" description="Helical" evidence="1">
    <location>
        <begin position="67"/>
        <end position="88"/>
    </location>
</feature>
<evidence type="ECO:0008006" key="4">
    <source>
        <dbReference type="Google" id="ProtNLM"/>
    </source>
</evidence>
<keyword evidence="1" id="KW-0812">Transmembrane</keyword>
<accession>A0ABS4XSC0</accession>
<dbReference type="EMBL" id="JAGIOJ010000001">
    <property type="protein sequence ID" value="MBP2399404.1"/>
    <property type="molecule type" value="Genomic_DNA"/>
</dbReference>
<feature type="transmembrane region" description="Helical" evidence="1">
    <location>
        <begin position="198"/>
        <end position="216"/>
    </location>
</feature>
<dbReference type="InterPro" id="IPR051533">
    <property type="entry name" value="WaaL-like"/>
</dbReference>
<dbReference type="Proteomes" id="UP001195422">
    <property type="component" value="Unassembled WGS sequence"/>
</dbReference>
<keyword evidence="1" id="KW-0472">Membrane</keyword>
<feature type="transmembrane region" description="Helical" evidence="1">
    <location>
        <begin position="384"/>
        <end position="417"/>
    </location>
</feature>
<evidence type="ECO:0000256" key="1">
    <source>
        <dbReference type="SAM" id="Phobius"/>
    </source>
</evidence>
<keyword evidence="1" id="KW-1133">Transmembrane helix</keyword>
<reference evidence="2 3" key="1">
    <citation type="submission" date="2021-03" db="EMBL/GenBank/DDBJ databases">
        <title>Sequencing the genomes of 1000 actinobacteria strains.</title>
        <authorList>
            <person name="Klenk H.-P."/>
        </authorList>
    </citation>
    <scope>NUCLEOTIDE SEQUENCE [LARGE SCALE GENOMIC DNA]</scope>
    <source>
        <strain evidence="2 3">DSM 20168</strain>
    </source>
</reference>
<sequence>MTPYRLYTTGPTAAIGGVGTRELPRWPIAALLVGFPVWWFLGAIPLLPPVLATVMVFYLLNSKRVNFLPGMAPWFLFLIWVAAAVVNVHGTGDLIGFGMRAMDLILAGVSMLYVANAGFSLPKERIVNYLVIVWIAIVALGFVALLIPEVRVKTVLGAVLPEAVTTNELVRNLVAPPLAEVQRPWGAPEPFYRPAAPFPYANSWGAAFAMLVPVVLSRMATLRRWRSFVLLGVLLALSFIPAVATSNRGMLVGLAIAVVYALCRLLGLGHWKMAAAFFGGAALLGVGLVASGAVSEILGRQEYSDSTGGRMALYVKTWEQSLEAPVLGHGSPRIDPTIGVSLGSQGFLWTLMFCYGFVGLALFLYFFAGGLLRTWRQSSVADVWLHAAILGGLSLIPFYGLSVLQLCVLAILLTVLLRQRYVGNHG</sequence>
<proteinExistence type="predicted"/>
<feature type="transmembrane region" description="Helical" evidence="1">
    <location>
        <begin position="37"/>
        <end position="60"/>
    </location>
</feature>
<feature type="transmembrane region" description="Helical" evidence="1">
    <location>
        <begin position="94"/>
        <end position="114"/>
    </location>
</feature>
<feature type="transmembrane region" description="Helical" evidence="1">
    <location>
        <begin position="347"/>
        <end position="372"/>
    </location>
</feature>
<organism evidence="2 3">
    <name type="scientific">Glutamicibacter protophormiae</name>
    <name type="common">Brevibacterium protophormiae</name>
    <dbReference type="NCBI Taxonomy" id="37930"/>
    <lineage>
        <taxon>Bacteria</taxon>
        <taxon>Bacillati</taxon>
        <taxon>Actinomycetota</taxon>
        <taxon>Actinomycetes</taxon>
        <taxon>Micrococcales</taxon>
        <taxon>Micrococcaceae</taxon>
        <taxon>Glutamicibacter</taxon>
    </lineage>
</organism>
<feature type="transmembrane region" description="Helical" evidence="1">
    <location>
        <begin position="228"/>
        <end position="244"/>
    </location>
</feature>
<name>A0ABS4XSC0_GLUPR</name>
<gene>
    <name evidence="2" type="ORF">JOF39_002485</name>
</gene>
<feature type="transmembrane region" description="Helical" evidence="1">
    <location>
        <begin position="250"/>
        <end position="267"/>
    </location>
</feature>
<feature type="transmembrane region" description="Helical" evidence="1">
    <location>
        <begin position="274"/>
        <end position="294"/>
    </location>
</feature>